<sequence length="591" mass="63452">MFRLDTVDDTTPEVTALIKAISTPGLTAHPASADDTTNKSLSVLKEHNLVEDASHLTEAPRIFGHVLLSSMPRVSALARRRELLVQKTRGAANSPSSSDVVIVRLVLSLLSTSATGSTLAPTDTHKHDAQPPTCSTLTSTAGNRTAHSARLSPAISLPLSSTDAPSLPWCSARGDDETAEITYAARCLDDCPGGHSPGRSDEGDGQRLGSADPSPALSSAARGAACVCCQVVVRSYPVAVFSSDAMHALAQYWHCDTSPALQGDATTDGKQKTPTPALSTSASCVTSALDEFRERVRRHELHSLLSVARTCEALLRELDACRQSEDSTNSQGREAMEGVASRERAVTHSSKLLIPVPIYGAHLSVEDNQATRLERVGHLTTPLLREVTGEQSPMRPLTAVLHQIRVWAAETPQIQPPNAPSSEQHEAPSTLLLLTRARLLHLREDVRHFIEGESLSRPANYPPDSVATAWDLESRCPLDVLLPACLVHCQLGVSRSPSVVLLFYMDVFRASCRLAARLRSREQHQGGDACVSEGQTTGAGSQPSVTALEVDVAVMAVFQDLLSALVRARARVKPNLCFAVQLLSLWKKCMS</sequence>
<organism evidence="2 3">
    <name type="scientific">Leptomonas seymouri</name>
    <dbReference type="NCBI Taxonomy" id="5684"/>
    <lineage>
        <taxon>Eukaryota</taxon>
        <taxon>Discoba</taxon>
        <taxon>Euglenozoa</taxon>
        <taxon>Kinetoplastea</taxon>
        <taxon>Metakinetoplastina</taxon>
        <taxon>Trypanosomatida</taxon>
        <taxon>Trypanosomatidae</taxon>
        <taxon>Leishmaniinae</taxon>
        <taxon>Leptomonas</taxon>
    </lineage>
</organism>
<feature type="region of interest" description="Disordered" evidence="1">
    <location>
        <begin position="116"/>
        <end position="147"/>
    </location>
</feature>
<dbReference type="Gene3D" id="3.90.190.10">
    <property type="entry name" value="Protein tyrosine phosphatase superfamily"/>
    <property type="match status" value="1"/>
</dbReference>
<gene>
    <name evidence="2" type="ORF">ABL78_2255</name>
</gene>
<dbReference type="PROSITE" id="PS00383">
    <property type="entry name" value="TYR_PHOSPHATASE_1"/>
    <property type="match status" value="1"/>
</dbReference>
<accession>A0A0N1PEI5</accession>
<reference evidence="2 3" key="1">
    <citation type="journal article" date="2015" name="PLoS Pathog.">
        <title>Leptomonas seymouri: Adaptations to the Dixenous Life Cycle Analyzed by Genome Sequencing, Transcriptome Profiling and Co-infection with Leishmania donovani.</title>
        <authorList>
            <person name="Kraeva N."/>
            <person name="Butenko A."/>
            <person name="Hlavacova J."/>
            <person name="Kostygov A."/>
            <person name="Myskova J."/>
            <person name="Grybchuk D."/>
            <person name="Lestinova T."/>
            <person name="Votypka J."/>
            <person name="Volf P."/>
            <person name="Opperdoes F."/>
            <person name="Flegontov P."/>
            <person name="Lukes J."/>
            <person name="Yurchenko V."/>
        </authorList>
    </citation>
    <scope>NUCLEOTIDE SEQUENCE [LARGE SCALE GENOMIC DNA]</scope>
    <source>
        <strain evidence="2 3">ATCC 30220</strain>
    </source>
</reference>
<dbReference type="AlphaFoldDB" id="A0A0N1PEI5"/>
<name>A0A0N1PEI5_LEPSE</name>
<evidence type="ECO:0000313" key="3">
    <source>
        <dbReference type="Proteomes" id="UP000038009"/>
    </source>
</evidence>
<evidence type="ECO:0000256" key="1">
    <source>
        <dbReference type="SAM" id="MobiDB-lite"/>
    </source>
</evidence>
<dbReference type="InterPro" id="IPR016130">
    <property type="entry name" value="Tyr_Pase_AS"/>
</dbReference>
<dbReference type="OMA" id="KLHTWCA"/>
<dbReference type="VEuPathDB" id="TriTrypDB:Lsey_0044_0220"/>
<dbReference type="EMBL" id="LJSK01000044">
    <property type="protein sequence ID" value="KPI88651.1"/>
    <property type="molecule type" value="Genomic_DNA"/>
</dbReference>
<feature type="region of interest" description="Disordered" evidence="1">
    <location>
        <begin position="194"/>
        <end position="214"/>
    </location>
</feature>
<feature type="compositionally biased region" description="Polar residues" evidence="1">
    <location>
        <begin position="132"/>
        <end position="146"/>
    </location>
</feature>
<evidence type="ECO:0000313" key="2">
    <source>
        <dbReference type="EMBL" id="KPI88651.1"/>
    </source>
</evidence>
<dbReference type="InterPro" id="IPR029021">
    <property type="entry name" value="Prot-tyrosine_phosphatase-like"/>
</dbReference>
<dbReference type="SUPFAM" id="SSF52799">
    <property type="entry name" value="(Phosphotyrosine protein) phosphatases II"/>
    <property type="match status" value="1"/>
</dbReference>
<keyword evidence="3" id="KW-1185">Reference proteome</keyword>
<comment type="caution">
    <text evidence="2">The sequence shown here is derived from an EMBL/GenBank/DDBJ whole genome shotgun (WGS) entry which is preliminary data.</text>
</comment>
<dbReference type="Proteomes" id="UP000038009">
    <property type="component" value="Unassembled WGS sequence"/>
</dbReference>
<dbReference type="OrthoDB" id="10252009at2759"/>
<proteinExistence type="predicted"/>
<evidence type="ECO:0008006" key="4">
    <source>
        <dbReference type="Google" id="ProtNLM"/>
    </source>
</evidence>
<protein>
    <recommendedName>
        <fullName evidence="4">Tyrosine specific protein phosphatases domain-containing protein</fullName>
    </recommendedName>
</protein>